<sequence length="364" mass="40975">MGKLIECRQDPSTMDHAGKPCTRSKRGKGELRCAKCSGQQKKKEPAVKETFFDDFDRTRAIGFANTFVVSLPDESREHLERRYSCMWREAVNKTDFYEKYLTDEDRKHLNVFVHELETKVMKNLRKEYTIENQAFLINDNLVREIQGAPNTVLSTLTGWQPWHLDQPLNQPLTERPHHLAIVAYLGPSSPTRLCCAPTPSFDASVELLGQSTQERLQLNCDVQFHEQRALMLSKETLDAYARNVGGKEKVGLGDCAVVGGVHQGVTNADGTPRVVFSANLALKGVASYDPDVQLNPVNSALHWGYLDFVTKEFVKYFLAGTDLTNTVDEEHKKVLKVLARDVEKALDKAAKGPVGKEQAKRKRT</sequence>
<reference evidence="1 2" key="1">
    <citation type="journal article" date="2015" name="Genome Biol. Evol.">
        <title>Comparative Genomics of a Bacterivorous Green Alga Reveals Evolutionary Causalities and Consequences of Phago-Mixotrophic Mode of Nutrition.</title>
        <authorList>
            <person name="Burns J.A."/>
            <person name="Paasch A."/>
            <person name="Narechania A."/>
            <person name="Kim E."/>
        </authorList>
    </citation>
    <scope>NUCLEOTIDE SEQUENCE [LARGE SCALE GENOMIC DNA]</scope>
    <source>
        <strain evidence="1 2">PLY_AMNH</strain>
    </source>
</reference>
<dbReference type="AlphaFoldDB" id="A0AAE0FNW4"/>
<dbReference type="EMBL" id="LGRX02015643">
    <property type="protein sequence ID" value="KAK3263198.1"/>
    <property type="molecule type" value="Genomic_DNA"/>
</dbReference>
<name>A0AAE0FNW4_9CHLO</name>
<evidence type="ECO:0000313" key="2">
    <source>
        <dbReference type="Proteomes" id="UP001190700"/>
    </source>
</evidence>
<gene>
    <name evidence="1" type="ORF">CYMTET_27984</name>
</gene>
<accession>A0AAE0FNW4</accession>
<organism evidence="1 2">
    <name type="scientific">Cymbomonas tetramitiformis</name>
    <dbReference type="NCBI Taxonomy" id="36881"/>
    <lineage>
        <taxon>Eukaryota</taxon>
        <taxon>Viridiplantae</taxon>
        <taxon>Chlorophyta</taxon>
        <taxon>Pyramimonadophyceae</taxon>
        <taxon>Pyramimonadales</taxon>
        <taxon>Pyramimonadaceae</taxon>
        <taxon>Cymbomonas</taxon>
    </lineage>
</organism>
<proteinExistence type="predicted"/>
<dbReference type="Proteomes" id="UP001190700">
    <property type="component" value="Unassembled WGS sequence"/>
</dbReference>
<comment type="caution">
    <text evidence="1">The sequence shown here is derived from an EMBL/GenBank/DDBJ whole genome shotgun (WGS) entry which is preliminary data.</text>
</comment>
<protein>
    <submittedName>
        <fullName evidence="1">Uncharacterized protein</fullName>
    </submittedName>
</protein>
<evidence type="ECO:0000313" key="1">
    <source>
        <dbReference type="EMBL" id="KAK3263198.1"/>
    </source>
</evidence>
<keyword evidence="2" id="KW-1185">Reference proteome</keyword>